<dbReference type="Proteomes" id="UP001589887">
    <property type="component" value="Unassembled WGS sequence"/>
</dbReference>
<feature type="compositionally biased region" description="Low complexity" evidence="1">
    <location>
        <begin position="678"/>
        <end position="691"/>
    </location>
</feature>
<dbReference type="Pfam" id="PF13401">
    <property type="entry name" value="AAA_22"/>
    <property type="match status" value="1"/>
</dbReference>
<name>A0ABV6TUK1_9ACTN</name>
<dbReference type="Pfam" id="PF25872">
    <property type="entry name" value="HTH_77"/>
    <property type="match status" value="1"/>
</dbReference>
<protein>
    <submittedName>
        <fullName evidence="4">AAA family ATPase</fullName>
    </submittedName>
</protein>
<dbReference type="InterPro" id="IPR027417">
    <property type="entry name" value="P-loop_NTPase"/>
</dbReference>
<dbReference type="InterPro" id="IPR049945">
    <property type="entry name" value="AAA_22"/>
</dbReference>
<dbReference type="Gene3D" id="3.40.50.300">
    <property type="entry name" value="P-loop containing nucleotide triphosphate hydrolases"/>
    <property type="match status" value="1"/>
</dbReference>
<evidence type="ECO:0000313" key="4">
    <source>
        <dbReference type="EMBL" id="MFC0849432.1"/>
    </source>
</evidence>
<gene>
    <name evidence="4" type="ORF">ACFH04_37810</name>
</gene>
<evidence type="ECO:0000313" key="5">
    <source>
        <dbReference type="Proteomes" id="UP001589887"/>
    </source>
</evidence>
<evidence type="ECO:0000259" key="2">
    <source>
        <dbReference type="Pfam" id="PF13401"/>
    </source>
</evidence>
<accession>A0ABV6TUK1</accession>
<feature type="domain" description="Winged helix-turn-helix" evidence="3">
    <location>
        <begin position="260"/>
        <end position="329"/>
    </location>
</feature>
<feature type="region of interest" description="Disordered" evidence="1">
    <location>
        <begin position="678"/>
        <end position="719"/>
    </location>
</feature>
<dbReference type="EMBL" id="JBHMQV010000009">
    <property type="protein sequence ID" value="MFC0849432.1"/>
    <property type="molecule type" value="Genomic_DNA"/>
</dbReference>
<feature type="domain" description="ORC1/DEAH AAA+ ATPase" evidence="2">
    <location>
        <begin position="29"/>
        <end position="141"/>
    </location>
</feature>
<evidence type="ECO:0000256" key="1">
    <source>
        <dbReference type="SAM" id="MobiDB-lite"/>
    </source>
</evidence>
<dbReference type="SUPFAM" id="SSF52540">
    <property type="entry name" value="P-loop containing nucleoside triphosphate hydrolases"/>
    <property type="match status" value="1"/>
</dbReference>
<dbReference type="InterPro" id="IPR011990">
    <property type="entry name" value="TPR-like_helical_dom_sf"/>
</dbReference>
<dbReference type="Gene3D" id="1.25.40.10">
    <property type="entry name" value="Tetratricopeptide repeat domain"/>
    <property type="match status" value="1"/>
</dbReference>
<dbReference type="PANTHER" id="PTHR47691:SF3">
    <property type="entry name" value="HTH-TYPE TRANSCRIPTIONAL REGULATOR RV0890C-RELATED"/>
    <property type="match status" value="1"/>
</dbReference>
<comment type="caution">
    <text evidence="4">The sequence shown here is derived from an EMBL/GenBank/DDBJ whole genome shotgun (WGS) entry which is preliminary data.</text>
</comment>
<dbReference type="SUPFAM" id="SSF48452">
    <property type="entry name" value="TPR-like"/>
    <property type="match status" value="1"/>
</dbReference>
<dbReference type="PANTHER" id="PTHR47691">
    <property type="entry name" value="REGULATOR-RELATED"/>
    <property type="match status" value="1"/>
</dbReference>
<organism evidence="4 5">
    <name type="scientific">Streptomyces noboritoensis</name>
    <dbReference type="NCBI Taxonomy" id="67337"/>
    <lineage>
        <taxon>Bacteria</taxon>
        <taxon>Bacillati</taxon>
        <taxon>Actinomycetota</taxon>
        <taxon>Actinomycetes</taxon>
        <taxon>Kitasatosporales</taxon>
        <taxon>Streptomycetaceae</taxon>
        <taxon>Streptomyces</taxon>
    </lineage>
</organism>
<dbReference type="InterPro" id="IPR058852">
    <property type="entry name" value="HTH_77"/>
</dbReference>
<dbReference type="RefSeq" id="WP_394323580.1">
    <property type="nucleotide sequence ID" value="NZ_JBHMQV010000009.1"/>
</dbReference>
<reference evidence="4 5" key="1">
    <citation type="submission" date="2024-09" db="EMBL/GenBank/DDBJ databases">
        <authorList>
            <person name="Sun Q."/>
            <person name="Mori K."/>
        </authorList>
    </citation>
    <scope>NUCLEOTIDE SEQUENCE [LARGE SCALE GENOMIC DNA]</scope>
    <source>
        <strain evidence="4 5">JCM 4557</strain>
    </source>
</reference>
<keyword evidence="5" id="KW-1185">Reference proteome</keyword>
<dbReference type="PRINTS" id="PR00364">
    <property type="entry name" value="DISEASERSIST"/>
</dbReference>
<evidence type="ECO:0000259" key="3">
    <source>
        <dbReference type="Pfam" id="PF25872"/>
    </source>
</evidence>
<proteinExistence type="predicted"/>
<sequence>MRSPLPSELNGFVGRERELAALHGLLAEARLTTVVGVGGVGKTRLALRAASAAAVQERFRDGVWPADLSTVTDPELLDHAVLEALDLTDHTSRPPRRVLLDHLADRTLLLVLDGFEQLVDACAELVCELLRRSPGLRVLAAGRLPLRLAGERLLALAPMDDEDAVALFADRAAAGRGGFTLTDESAAAVLELCRRLDGIPLALELAAGRLGALSVEQVLRRLDDRFRLLTGGGRGVLARHQTLRTTIGWSHELCTPAQRLLWARLSVFAGQFDLEAVEYVCVGPDLPPECVLDVVQELLDHSLVVREDGPAGVRFRMLDTVREYGADWLAATGDAERLRRRHRDWYLGLATWCELDWFSPRQAEVAVRVEVELPNLRAAMDHSLDRGQDAHLAQYLAGTLWFCWVGCGRLAEGAHWLSLVLEAEGGDHDGARLKALWVLGYVSVLRGETTAAIAALHECREEAERTGDAVALAYAVHRTGCLALVSDDMPRAEELLRAALARYEEIGELNSNVLMARIELAMAVAFGGHLEEAVVMCEQVVEVCADHGERWARAYALYVLGYAAWHAKDLVRARALLAECLVIDHAFHDLLGTVLALELLALVAVDGGDPAEAAVLQGAAEGIWPSVGLPLFGSACFNAAHVLCEQRARERLGDPAYGTFRNRGRGLGLDAAVARALAGPEEPAPEVPGARDVPAPETRGPAASRSVRSEGTAGRSAER</sequence>